<sequence>MSDLDMESQWIVDYGFSLHLTWKKGKIIKLDETLIDTVKMGNDPMSKVMGKGSAKIVIRDGC</sequence>
<proteinExistence type="predicted"/>
<dbReference type="AlphaFoldDB" id="A0A3P6DF55"/>
<gene>
    <name evidence="2" type="ORF">BOLC9T55116H</name>
</gene>
<feature type="domain" description="Retrovirus-related Pol polyprotein from transposon TNT 1-94-like beta-barrel" evidence="1">
    <location>
        <begin position="10"/>
        <end position="61"/>
    </location>
</feature>
<protein>
    <recommendedName>
        <fullName evidence="1">Retrovirus-related Pol polyprotein from transposon TNT 1-94-like beta-barrel domain-containing protein</fullName>
    </recommendedName>
</protein>
<evidence type="ECO:0000259" key="1">
    <source>
        <dbReference type="Pfam" id="PF22936"/>
    </source>
</evidence>
<accession>A0A3P6DF55</accession>
<dbReference type="Pfam" id="PF22936">
    <property type="entry name" value="Pol_BBD"/>
    <property type="match status" value="1"/>
</dbReference>
<evidence type="ECO:0000313" key="2">
    <source>
        <dbReference type="EMBL" id="VDD29793.1"/>
    </source>
</evidence>
<dbReference type="EMBL" id="LR031875">
    <property type="protein sequence ID" value="VDD29793.1"/>
    <property type="molecule type" value="Genomic_DNA"/>
</dbReference>
<organism evidence="2">
    <name type="scientific">Brassica oleracea</name>
    <name type="common">Wild cabbage</name>
    <dbReference type="NCBI Taxonomy" id="3712"/>
    <lineage>
        <taxon>Eukaryota</taxon>
        <taxon>Viridiplantae</taxon>
        <taxon>Streptophyta</taxon>
        <taxon>Embryophyta</taxon>
        <taxon>Tracheophyta</taxon>
        <taxon>Spermatophyta</taxon>
        <taxon>Magnoliopsida</taxon>
        <taxon>eudicotyledons</taxon>
        <taxon>Gunneridae</taxon>
        <taxon>Pentapetalae</taxon>
        <taxon>rosids</taxon>
        <taxon>malvids</taxon>
        <taxon>Brassicales</taxon>
        <taxon>Brassicaceae</taxon>
        <taxon>Brassiceae</taxon>
        <taxon>Brassica</taxon>
    </lineage>
</organism>
<dbReference type="InterPro" id="IPR054722">
    <property type="entry name" value="PolX-like_BBD"/>
</dbReference>
<reference evidence="2" key="1">
    <citation type="submission" date="2018-11" db="EMBL/GenBank/DDBJ databases">
        <authorList>
            <consortium name="Genoscope - CEA"/>
            <person name="William W."/>
        </authorList>
    </citation>
    <scope>NUCLEOTIDE SEQUENCE</scope>
</reference>
<name>A0A3P6DF55_BRAOL</name>